<evidence type="ECO:0000313" key="3">
    <source>
        <dbReference type="Proteomes" id="UP000297739"/>
    </source>
</evidence>
<accession>A0A4Z0PR21</accession>
<dbReference type="Proteomes" id="UP000297739">
    <property type="component" value="Unassembled WGS sequence"/>
</dbReference>
<feature type="region of interest" description="Disordered" evidence="1">
    <location>
        <begin position="45"/>
        <end position="94"/>
    </location>
</feature>
<keyword evidence="3" id="KW-1185">Reference proteome</keyword>
<dbReference type="EMBL" id="SRLD01000006">
    <property type="protein sequence ID" value="TGE18673.1"/>
    <property type="molecule type" value="Genomic_DNA"/>
</dbReference>
<protein>
    <recommendedName>
        <fullName evidence="4">DUF2116 family Zn-ribbon domain-containing protein</fullName>
    </recommendedName>
</protein>
<organism evidence="2 3">
    <name type="scientific">Hymenobacter elongatus</name>
    <dbReference type="NCBI Taxonomy" id="877208"/>
    <lineage>
        <taxon>Bacteria</taxon>
        <taxon>Pseudomonadati</taxon>
        <taxon>Bacteroidota</taxon>
        <taxon>Cytophagia</taxon>
        <taxon>Cytophagales</taxon>
        <taxon>Hymenobacteraceae</taxon>
        <taxon>Hymenobacter</taxon>
    </lineage>
</organism>
<evidence type="ECO:0000256" key="1">
    <source>
        <dbReference type="SAM" id="MobiDB-lite"/>
    </source>
</evidence>
<sequence>MNSSEKSCLICDNPLYGRADKTTCSDACRVRLHRQRQNDALAEIQEDKMPLSSQRHTPLDLPWLTQGLPPARPATVQTRWEQEPENQEEAADRKRTSEVALAKEMHQHYVKVVEPFLQKEQQRLSAPQLRRMLRFSIDAYEDYKQHPHLAEEGSRAQKCQKDLRGIISLLQDTLQEAKDSWLSDTGRYELNTKWRKQLRDRLLG</sequence>
<evidence type="ECO:0008006" key="4">
    <source>
        <dbReference type="Google" id="ProtNLM"/>
    </source>
</evidence>
<name>A0A4Z0PR21_9BACT</name>
<proteinExistence type="predicted"/>
<dbReference type="OrthoDB" id="5187906at2"/>
<dbReference type="RefSeq" id="WP_135496632.1">
    <property type="nucleotide sequence ID" value="NZ_SRLD01000006.1"/>
</dbReference>
<gene>
    <name evidence="2" type="ORF">E5J99_05045</name>
</gene>
<comment type="caution">
    <text evidence="2">The sequence shown here is derived from an EMBL/GenBank/DDBJ whole genome shotgun (WGS) entry which is preliminary data.</text>
</comment>
<dbReference type="AlphaFoldDB" id="A0A4Z0PR21"/>
<reference evidence="2 3" key="1">
    <citation type="submission" date="2019-04" db="EMBL/GenBank/DDBJ databases">
        <authorList>
            <person name="Feng G."/>
            <person name="Zhang J."/>
            <person name="Zhu H."/>
        </authorList>
    </citation>
    <scope>NUCLEOTIDE SEQUENCE [LARGE SCALE GENOMIC DNA]</scope>
    <source>
        <strain evidence="2 3">JCM 17223</strain>
    </source>
</reference>
<evidence type="ECO:0000313" key="2">
    <source>
        <dbReference type="EMBL" id="TGE18673.1"/>
    </source>
</evidence>